<reference evidence="2" key="1">
    <citation type="journal article" date="2014" name="PLoS ONE">
        <title>Transcriptome-Based Identification of ABC Transporters in the Western Tarnished Plant Bug Lygus hesperus.</title>
        <authorList>
            <person name="Hull J.J."/>
            <person name="Chaney K."/>
            <person name="Geib S.M."/>
            <person name="Fabrick J.A."/>
            <person name="Brent C.S."/>
            <person name="Walsh D."/>
            <person name="Lavine L.C."/>
        </authorList>
    </citation>
    <scope>NUCLEOTIDE SEQUENCE</scope>
</reference>
<protein>
    <submittedName>
        <fullName evidence="2">26S proteasome non-ATPase regulatory subunit 6</fullName>
    </submittedName>
</protein>
<gene>
    <name evidence="2" type="primary">Rpn7</name>
    <name evidence="2" type="ORF">CM83_6554</name>
    <name evidence="3" type="ORF">g.4946</name>
</gene>
<dbReference type="EMBL" id="GBHO01031752">
    <property type="protein sequence ID" value="JAG11852.1"/>
    <property type="molecule type" value="Transcribed_RNA"/>
</dbReference>
<keyword evidence="2" id="KW-0647">Proteasome</keyword>
<dbReference type="GO" id="GO:0000502">
    <property type="term" value="C:proteasome complex"/>
    <property type="evidence" value="ECO:0007669"/>
    <property type="project" value="UniProtKB-KW"/>
</dbReference>
<dbReference type="InterPro" id="IPR045135">
    <property type="entry name" value="Rpn7_N"/>
</dbReference>
<proteinExistence type="predicted"/>
<evidence type="ECO:0000259" key="1">
    <source>
        <dbReference type="Pfam" id="PF10602"/>
    </source>
</evidence>
<sequence length="101" mass="11487">MKRVRCKYVAGDEDIEDLFEKSYEKAIGSNARIDILFQLLHYYIALEAASVKVRNTIKKIEGILEEEGDWSRRNRFSVYKSVLAINTKQLDVASSLSVAAS</sequence>
<dbReference type="Pfam" id="PF10602">
    <property type="entry name" value="RPN7"/>
    <property type="match status" value="1"/>
</dbReference>
<reference evidence="2" key="2">
    <citation type="submission" date="2014-07" db="EMBL/GenBank/DDBJ databases">
        <authorList>
            <person name="Hull J."/>
        </authorList>
    </citation>
    <scope>NUCLEOTIDE SEQUENCE</scope>
</reference>
<reference evidence="3" key="3">
    <citation type="journal article" date="2016" name="Gigascience">
        <title>De novo construction of an expanded transcriptome assembly for the western tarnished plant bug, Lygus hesperus.</title>
        <authorList>
            <person name="Tassone E.E."/>
            <person name="Geib S.M."/>
            <person name="Hall B."/>
            <person name="Fabrick J.A."/>
            <person name="Brent C.S."/>
            <person name="Hull J.J."/>
        </authorList>
    </citation>
    <scope>NUCLEOTIDE SEQUENCE</scope>
</reference>
<evidence type="ECO:0000313" key="2">
    <source>
        <dbReference type="EMBL" id="JAG11852.1"/>
    </source>
</evidence>
<organism evidence="2">
    <name type="scientific">Lygus hesperus</name>
    <name type="common">Western plant bug</name>
    <dbReference type="NCBI Taxonomy" id="30085"/>
    <lineage>
        <taxon>Eukaryota</taxon>
        <taxon>Metazoa</taxon>
        <taxon>Ecdysozoa</taxon>
        <taxon>Arthropoda</taxon>
        <taxon>Hexapoda</taxon>
        <taxon>Insecta</taxon>
        <taxon>Pterygota</taxon>
        <taxon>Neoptera</taxon>
        <taxon>Paraneoptera</taxon>
        <taxon>Hemiptera</taxon>
        <taxon>Heteroptera</taxon>
        <taxon>Panheteroptera</taxon>
        <taxon>Cimicomorpha</taxon>
        <taxon>Miridae</taxon>
        <taxon>Mirini</taxon>
        <taxon>Lygus</taxon>
    </lineage>
</organism>
<accession>A0A0A9WTP3</accession>
<name>A0A0A9WTP3_LYGHE</name>
<dbReference type="AlphaFoldDB" id="A0A0A9WTP3"/>
<dbReference type="EMBL" id="GDHC01009284">
    <property type="protein sequence ID" value="JAQ09345.1"/>
    <property type="molecule type" value="Transcribed_RNA"/>
</dbReference>
<evidence type="ECO:0000313" key="3">
    <source>
        <dbReference type="EMBL" id="JAQ09345.1"/>
    </source>
</evidence>
<feature type="domain" description="26S proteasome regulatory subunit Rpn7 N-terminal" evidence="1">
    <location>
        <begin position="18"/>
        <end position="96"/>
    </location>
</feature>